<evidence type="ECO:0000313" key="6">
    <source>
        <dbReference type="EMBL" id="SAK97871.1"/>
    </source>
</evidence>
<comment type="pathway">
    <text evidence="1">Protein modification; protein glycosylation.</text>
</comment>
<organism evidence="6 7">
    <name type="scientific">Caballeronia calidae</name>
    <dbReference type="NCBI Taxonomy" id="1777139"/>
    <lineage>
        <taxon>Bacteria</taxon>
        <taxon>Pseudomonadati</taxon>
        <taxon>Pseudomonadota</taxon>
        <taxon>Betaproteobacteria</taxon>
        <taxon>Burkholderiales</taxon>
        <taxon>Burkholderiaceae</taxon>
        <taxon>Caballeronia</taxon>
    </lineage>
</organism>
<dbReference type="PANTHER" id="PTHR44998">
    <property type="match status" value="1"/>
</dbReference>
<dbReference type="Gene3D" id="3.40.50.11380">
    <property type="match status" value="1"/>
</dbReference>
<gene>
    <name evidence="6" type="ORF">AWB78_05595</name>
</gene>
<reference evidence="6" key="1">
    <citation type="submission" date="2016-01" db="EMBL/GenBank/DDBJ databases">
        <authorList>
            <person name="Peeters C."/>
        </authorList>
    </citation>
    <scope>NUCLEOTIDE SEQUENCE</scope>
    <source>
        <strain evidence="6">LMG 29321</strain>
    </source>
</reference>
<proteinExistence type="predicted"/>
<keyword evidence="4" id="KW-0802">TPR repeat</keyword>
<accession>A0A158DTA8</accession>
<protein>
    <submittedName>
        <fullName evidence="6">TPR repeat-containing protein</fullName>
    </submittedName>
</protein>
<dbReference type="Pfam" id="PF13844">
    <property type="entry name" value="Glyco_transf_41"/>
    <property type="match status" value="2"/>
</dbReference>
<feature type="domain" description="O-GlcNAc transferase C-terminal" evidence="5">
    <location>
        <begin position="419"/>
        <end position="603"/>
    </location>
</feature>
<dbReference type="SUPFAM" id="SSF48452">
    <property type="entry name" value="TPR-like"/>
    <property type="match status" value="1"/>
</dbReference>
<evidence type="ECO:0000313" key="7">
    <source>
        <dbReference type="Proteomes" id="UP000071859"/>
    </source>
</evidence>
<evidence type="ECO:0000256" key="4">
    <source>
        <dbReference type="ARBA" id="ARBA00022803"/>
    </source>
</evidence>
<keyword evidence="7" id="KW-1185">Reference proteome</keyword>
<evidence type="ECO:0000259" key="5">
    <source>
        <dbReference type="Pfam" id="PF13844"/>
    </source>
</evidence>
<evidence type="ECO:0000256" key="2">
    <source>
        <dbReference type="ARBA" id="ARBA00022679"/>
    </source>
</evidence>
<dbReference type="EMBL" id="FCOX02000036">
    <property type="protein sequence ID" value="SAK97871.1"/>
    <property type="molecule type" value="Genomic_DNA"/>
</dbReference>
<feature type="domain" description="O-GlcNAc transferase C-terminal" evidence="5">
    <location>
        <begin position="243"/>
        <end position="410"/>
    </location>
</feature>
<comment type="caution">
    <text evidence="6">The sequence shown here is derived from an EMBL/GenBank/DDBJ whole genome shotgun (WGS) entry which is preliminary data.</text>
</comment>
<dbReference type="InterPro" id="IPR029489">
    <property type="entry name" value="OGT/SEC/SPY_C"/>
</dbReference>
<dbReference type="InterPro" id="IPR011990">
    <property type="entry name" value="TPR-like_helical_dom_sf"/>
</dbReference>
<name>A0A158DTA8_9BURK</name>
<dbReference type="Gene3D" id="1.25.40.10">
    <property type="entry name" value="Tetratricopeptide repeat domain"/>
    <property type="match status" value="2"/>
</dbReference>
<dbReference type="Gene3D" id="3.40.50.2000">
    <property type="entry name" value="Glycogen Phosphorylase B"/>
    <property type="match status" value="1"/>
</dbReference>
<dbReference type="Proteomes" id="UP000071859">
    <property type="component" value="Unassembled WGS sequence"/>
</dbReference>
<dbReference type="RefSeq" id="WP_062609161.1">
    <property type="nucleotide sequence ID" value="NZ_FCOX02000036.1"/>
</dbReference>
<evidence type="ECO:0000256" key="3">
    <source>
        <dbReference type="ARBA" id="ARBA00022737"/>
    </source>
</evidence>
<keyword evidence="3" id="KW-0677">Repeat</keyword>
<evidence type="ECO:0000256" key="1">
    <source>
        <dbReference type="ARBA" id="ARBA00004922"/>
    </source>
</evidence>
<dbReference type="OrthoDB" id="101857at2"/>
<keyword evidence="2" id="KW-0808">Transferase</keyword>
<dbReference type="AlphaFoldDB" id="A0A158DTA8"/>
<dbReference type="PANTHER" id="PTHR44998:SF1">
    <property type="entry name" value="UDP-N-ACETYLGLUCOSAMINE--PEPTIDE N-ACETYLGLUCOSAMINYLTRANSFERASE 110 KDA SUBUNIT"/>
    <property type="match status" value="1"/>
</dbReference>
<sequence length="630" mass="69898">MASETNLTDVLLKQINNGQAGAALKRIGDLLRNDPNHPGLLTLQAEGLRMSGRHAEAIESYRRAGAVGGGARNWLVAGLLLGGERRTDEALKCLMFGIAEDPGNEEVLNALVTTLFNANRYREGVLFARRLLSLTRNEQFLTNAALLLQSNEMHEEAAEVFKKIIGPGEANAAVLGAALVPSRFTCEWEWIESLQARILDHYAKGQYGATQEYPLTHLTWCANELYNLEVTRAYANRMLPNVQPFAPRTDSVRGRARIRVGYLSADFCNHATIHLMAGLFESHDRDRFEVFAYDHSPRDNSEYQQRFLRAVEHHVDITALSDADAAARIAADDIDILFDLKGHTGWGRLGIMAYRPARLQAAYLGYPGSTAVPFIDYLVADRFVTPESSFPFYTEKLCRLPHSYQCNDRKRPVAGDPGTREAQGLPPDAVVFCAFNQSYKIDRGSFTVWMRVLAEVPGSVLWLLGQSPAAERNLRAYAERLGVRADRLIFSAFAPPERHIARMRLADVALDALVCNGHTTTSDMLWAGIPVVTARGAHFASRVSESLLNAMDAPELVARNTDEMVEIAARLGRDARLRANLRAKLAANMTTAPLFDTGRFTRNFEHAITMMVEKNRAGEPPSHLDVPDAQ</sequence>
<dbReference type="GO" id="GO:0016740">
    <property type="term" value="F:transferase activity"/>
    <property type="evidence" value="ECO:0007669"/>
    <property type="project" value="UniProtKB-KW"/>
</dbReference>